<feature type="compositionally biased region" description="Polar residues" evidence="1">
    <location>
        <begin position="1540"/>
        <end position="1553"/>
    </location>
</feature>
<dbReference type="OrthoDB" id="10258692at2759"/>
<feature type="compositionally biased region" description="Low complexity" evidence="1">
    <location>
        <begin position="1271"/>
        <end position="1288"/>
    </location>
</feature>
<feature type="region of interest" description="Disordered" evidence="1">
    <location>
        <begin position="1788"/>
        <end position="1843"/>
    </location>
</feature>
<feature type="region of interest" description="Disordered" evidence="1">
    <location>
        <begin position="552"/>
        <end position="598"/>
    </location>
</feature>
<feature type="compositionally biased region" description="Basic and acidic residues" evidence="1">
    <location>
        <begin position="121"/>
        <end position="223"/>
    </location>
</feature>
<reference evidence="5" key="1">
    <citation type="journal article" date="2020" name="Fungal Divers.">
        <title>Resolving the Mortierellaceae phylogeny through synthesis of multi-gene phylogenetics and phylogenomics.</title>
        <authorList>
            <person name="Vandepol N."/>
            <person name="Liber J."/>
            <person name="Desiro A."/>
            <person name="Na H."/>
            <person name="Kennedy M."/>
            <person name="Barry K."/>
            <person name="Grigoriev I.V."/>
            <person name="Miller A.N."/>
            <person name="O'Donnell K."/>
            <person name="Stajich J.E."/>
            <person name="Bonito G."/>
        </authorList>
    </citation>
    <scope>NUCLEOTIDE SEQUENCE</scope>
    <source>
        <strain evidence="5">NRRL 2769</strain>
    </source>
</reference>
<feature type="compositionally biased region" description="Basic and acidic residues" evidence="1">
    <location>
        <begin position="298"/>
        <end position="330"/>
    </location>
</feature>
<feature type="region of interest" description="Disordered" evidence="1">
    <location>
        <begin position="263"/>
        <end position="489"/>
    </location>
</feature>
<accession>A0A9P6MTZ2</accession>
<evidence type="ECO:0000259" key="4">
    <source>
        <dbReference type="PROSITE" id="PS51294"/>
    </source>
</evidence>
<feature type="compositionally biased region" description="Basic and acidic residues" evidence="1">
    <location>
        <begin position="273"/>
        <end position="289"/>
    </location>
</feature>
<evidence type="ECO:0000313" key="5">
    <source>
        <dbReference type="EMBL" id="KAG0012448.1"/>
    </source>
</evidence>
<evidence type="ECO:0000313" key="6">
    <source>
        <dbReference type="Proteomes" id="UP000703661"/>
    </source>
</evidence>
<gene>
    <name evidence="5" type="ORF">BGZ80_011738</name>
</gene>
<dbReference type="InterPro" id="IPR001005">
    <property type="entry name" value="SANT/Myb"/>
</dbReference>
<dbReference type="PROSITE" id="PS50090">
    <property type="entry name" value="MYB_LIKE"/>
    <property type="match status" value="1"/>
</dbReference>
<feature type="domain" description="SANT" evidence="3">
    <location>
        <begin position="1558"/>
        <end position="1609"/>
    </location>
</feature>
<dbReference type="CDD" id="cd00167">
    <property type="entry name" value="SANT"/>
    <property type="match status" value="3"/>
</dbReference>
<feature type="region of interest" description="Disordered" evidence="1">
    <location>
        <begin position="709"/>
        <end position="733"/>
    </location>
</feature>
<feature type="compositionally biased region" description="Polar residues" evidence="1">
    <location>
        <begin position="336"/>
        <end position="345"/>
    </location>
</feature>
<feature type="domain" description="SANT" evidence="3">
    <location>
        <begin position="1334"/>
        <end position="1385"/>
    </location>
</feature>
<feature type="compositionally biased region" description="Polar residues" evidence="1">
    <location>
        <begin position="27"/>
        <end position="43"/>
    </location>
</feature>
<dbReference type="PANTHER" id="PTHR13992">
    <property type="entry name" value="NUCLEAR RECEPTOR CO-REPRESSOR RELATED NCOR"/>
    <property type="match status" value="1"/>
</dbReference>
<feature type="compositionally biased region" description="Low complexity" evidence="1">
    <location>
        <begin position="50"/>
        <end position="59"/>
    </location>
</feature>
<feature type="region of interest" description="Disordered" evidence="1">
    <location>
        <begin position="1"/>
        <end position="223"/>
    </location>
</feature>
<feature type="region of interest" description="Disordered" evidence="1">
    <location>
        <begin position="1119"/>
        <end position="1155"/>
    </location>
</feature>
<feature type="compositionally biased region" description="Polar residues" evidence="1">
    <location>
        <begin position="1503"/>
        <end position="1517"/>
    </location>
</feature>
<evidence type="ECO:0000259" key="2">
    <source>
        <dbReference type="PROSITE" id="PS50090"/>
    </source>
</evidence>
<feature type="region of interest" description="Disordered" evidence="1">
    <location>
        <begin position="502"/>
        <end position="540"/>
    </location>
</feature>
<dbReference type="PANTHER" id="PTHR13992:SF39">
    <property type="entry name" value="SMRTER, ISOFORM G"/>
    <property type="match status" value="1"/>
</dbReference>
<dbReference type="GO" id="GO:0000785">
    <property type="term" value="C:chromatin"/>
    <property type="evidence" value="ECO:0007669"/>
    <property type="project" value="TreeGrafter"/>
</dbReference>
<feature type="compositionally biased region" description="Basic and acidic residues" evidence="1">
    <location>
        <begin position="520"/>
        <end position="531"/>
    </location>
</feature>
<feature type="compositionally biased region" description="Basic and acidic residues" evidence="1">
    <location>
        <begin position="552"/>
        <end position="569"/>
    </location>
</feature>
<feature type="compositionally biased region" description="Basic and acidic residues" evidence="1">
    <location>
        <begin position="7"/>
        <end position="25"/>
    </location>
</feature>
<dbReference type="SMART" id="SM00717">
    <property type="entry name" value="SANT"/>
    <property type="match status" value="3"/>
</dbReference>
<feature type="compositionally biased region" description="Polar residues" evidence="1">
    <location>
        <begin position="624"/>
        <end position="644"/>
    </location>
</feature>
<feature type="compositionally biased region" description="Polar residues" evidence="1">
    <location>
        <begin position="575"/>
        <end position="598"/>
    </location>
</feature>
<dbReference type="Gene3D" id="1.10.10.60">
    <property type="entry name" value="Homeodomain-like"/>
    <property type="match status" value="1"/>
</dbReference>
<dbReference type="InterPro" id="IPR051571">
    <property type="entry name" value="N-CoR_corepressor"/>
</dbReference>
<dbReference type="SUPFAM" id="SSF46689">
    <property type="entry name" value="Homeodomain-like"/>
    <property type="match status" value="3"/>
</dbReference>
<feature type="compositionally biased region" description="Polar residues" evidence="1">
    <location>
        <begin position="1303"/>
        <end position="1313"/>
    </location>
</feature>
<feature type="domain" description="HTH myb-type" evidence="4">
    <location>
        <begin position="1563"/>
        <end position="1609"/>
    </location>
</feature>
<dbReference type="GO" id="GO:0006357">
    <property type="term" value="P:regulation of transcription by RNA polymerase II"/>
    <property type="evidence" value="ECO:0007669"/>
    <property type="project" value="TreeGrafter"/>
</dbReference>
<dbReference type="InterPro" id="IPR017884">
    <property type="entry name" value="SANT_dom"/>
</dbReference>
<feature type="compositionally biased region" description="Basic residues" evidence="1">
    <location>
        <begin position="1123"/>
        <end position="1136"/>
    </location>
</feature>
<dbReference type="InterPro" id="IPR017930">
    <property type="entry name" value="Myb_dom"/>
</dbReference>
<feature type="region of interest" description="Disordered" evidence="1">
    <location>
        <begin position="1610"/>
        <end position="1706"/>
    </location>
</feature>
<feature type="compositionally biased region" description="Polar residues" evidence="1">
    <location>
        <begin position="1196"/>
        <end position="1226"/>
    </location>
</feature>
<protein>
    <submittedName>
        <fullName evidence="5">Uncharacterized protein</fullName>
    </submittedName>
</protein>
<dbReference type="PROSITE" id="PS51294">
    <property type="entry name" value="HTH_MYB"/>
    <property type="match status" value="1"/>
</dbReference>
<feature type="region of interest" description="Disordered" evidence="1">
    <location>
        <begin position="1195"/>
        <end position="1251"/>
    </location>
</feature>
<feature type="region of interest" description="Disordered" evidence="1">
    <location>
        <begin position="1263"/>
        <end position="1317"/>
    </location>
</feature>
<feature type="compositionally biased region" description="Polar residues" evidence="1">
    <location>
        <begin position="1802"/>
        <end position="1820"/>
    </location>
</feature>
<evidence type="ECO:0000256" key="1">
    <source>
        <dbReference type="SAM" id="MobiDB-lite"/>
    </source>
</evidence>
<name>A0A9P6MTZ2_9FUNG</name>
<dbReference type="EMBL" id="JAAAID010000982">
    <property type="protein sequence ID" value="KAG0012448.1"/>
    <property type="molecule type" value="Genomic_DNA"/>
</dbReference>
<feature type="region of interest" description="Disordered" evidence="1">
    <location>
        <begin position="1749"/>
        <end position="1768"/>
    </location>
</feature>
<feature type="compositionally biased region" description="Polar residues" evidence="1">
    <location>
        <begin position="1428"/>
        <end position="1452"/>
    </location>
</feature>
<feature type="domain" description="SANT" evidence="3">
    <location>
        <begin position="1064"/>
        <end position="1115"/>
    </location>
</feature>
<dbReference type="Gene3D" id="1.20.58.1880">
    <property type="match status" value="2"/>
</dbReference>
<feature type="domain" description="Myb-like" evidence="2">
    <location>
        <begin position="1563"/>
        <end position="1605"/>
    </location>
</feature>
<dbReference type="PROSITE" id="PS51293">
    <property type="entry name" value="SANT"/>
    <property type="match status" value="3"/>
</dbReference>
<dbReference type="Proteomes" id="UP000703661">
    <property type="component" value="Unassembled WGS sequence"/>
</dbReference>
<feature type="compositionally biased region" description="Low complexity" evidence="1">
    <location>
        <begin position="1238"/>
        <end position="1251"/>
    </location>
</feature>
<feature type="region of interest" description="Disordered" evidence="1">
    <location>
        <begin position="618"/>
        <end position="666"/>
    </location>
</feature>
<evidence type="ECO:0000259" key="3">
    <source>
        <dbReference type="PROSITE" id="PS51293"/>
    </source>
</evidence>
<dbReference type="InterPro" id="IPR009057">
    <property type="entry name" value="Homeodomain-like_sf"/>
</dbReference>
<dbReference type="GO" id="GO:0032991">
    <property type="term" value="C:protein-containing complex"/>
    <property type="evidence" value="ECO:0007669"/>
    <property type="project" value="UniProtKB-ARBA"/>
</dbReference>
<proteinExistence type="predicted"/>
<keyword evidence="6" id="KW-1185">Reference proteome</keyword>
<feature type="compositionally biased region" description="Basic and acidic residues" evidence="1">
    <location>
        <begin position="1623"/>
        <end position="1646"/>
    </location>
</feature>
<feature type="compositionally biased region" description="Basic and acidic residues" evidence="1">
    <location>
        <begin position="346"/>
        <end position="398"/>
    </location>
</feature>
<comment type="caution">
    <text evidence="5">The sequence shown here is derived from an EMBL/GenBank/DDBJ whole genome shotgun (WGS) entry which is preliminary data.</text>
</comment>
<dbReference type="Pfam" id="PF00249">
    <property type="entry name" value="Myb_DNA-binding"/>
    <property type="match status" value="3"/>
</dbReference>
<dbReference type="GO" id="GO:0005654">
    <property type="term" value="C:nucleoplasm"/>
    <property type="evidence" value="ECO:0007669"/>
    <property type="project" value="UniProtKB-ARBA"/>
</dbReference>
<feature type="compositionally biased region" description="Polar residues" evidence="1">
    <location>
        <begin position="66"/>
        <end position="76"/>
    </location>
</feature>
<organism evidence="5 6">
    <name type="scientific">Entomortierella chlamydospora</name>
    <dbReference type="NCBI Taxonomy" id="101097"/>
    <lineage>
        <taxon>Eukaryota</taxon>
        <taxon>Fungi</taxon>
        <taxon>Fungi incertae sedis</taxon>
        <taxon>Mucoromycota</taxon>
        <taxon>Mortierellomycotina</taxon>
        <taxon>Mortierellomycetes</taxon>
        <taxon>Mortierellales</taxon>
        <taxon>Mortierellaceae</taxon>
        <taxon>Entomortierella</taxon>
    </lineage>
</organism>
<feature type="region of interest" description="Disordered" evidence="1">
    <location>
        <begin position="1391"/>
        <end position="1553"/>
    </location>
</feature>
<sequence>MGFQESPRLKFPERFQPRDRFRPPESLKNSSVMIDHSGQQSAASRYFGASSAPSNSSISHPRDFSPPTNYKNSVNEPNGGRSADSYSGVSPNMGPSIGPGLGSARYGDREDWRGRVNQFPREFERDRDYRNRDIRQDIRDIRDSRPPRDPRDTRDPRDVLSRERELRDRDMLYQRDPDYRDRDPRDRDLRELGITTRELRDRDNRDRDPRERGSWSSDIKGRETFSGREVPDLDVRELVERERERERDRNRERPIWLRDLEKDFDGNIPTRPALDHINRDRDRERERPSNSRPMTRAQEPDRDTLMYASDKPRQAFGKTEESPHGADRGTLKPASLPNSSFLNTQREPKSHDGDDIRDRDRTRDRDRFHSKEDERESFSRESVADRGQQRDRERDFYNRPDGAGLRSDVDSRQRNTVINKRPRILSAPTLEDISYREPSGPQSRELHDRSSYPNSPATAVGPFSGRIEKNEKQDDRRQDQRPEPLLNPLAMNADFYANRDQQTEARSVQDPGPVGDISTDDSRRLITHPDRSDDDLANEPIPGLFLVTGSDFRSEKVTERNQPEKDASESLRAVDSSTIPANRVNTSDINGGTDTDVTNDVPKRATILQEMLAIVTNPLEQEESAPSKNLDDSTSANDTVVSKDSNTDKVAKSPSMTSLPSPGLSPVQEVAAIDTPGEAAEFESHDDILEKIDTIDVKIQHVEDRLMKYRQQKEQPKGETQLTSPLDPGEDEDAAIDIEQPDTERGAEDIVMETVDKFTLASAVSAQDDLKSEDSLMNVRDLPSPVDLVPDRDMEDPRLEVTECEDVDMTASDAEVGKDRRRQIVQQFSRQELQNAIDEDDPFYKRKAQQKRRPQLYDQIYAENNTRAKKYGRVHSAIGSSREHGHHQNEQTKPQIYESVEDYPFYQENIESHMRLRNAMLHNMATKATALDEKELELKREYKQHWESWIKKVEKLDKIKEKMSNAPLPANVREEDLVQSDNVLFTTRNRRGTYNSDAVRSEAELMEIIQSLENADMRNPDLRASRTAATVPPMILDPYIREKVHYFDRNHLVTDPAKYYRLGPVTDIWTEEEREIFIKRYLNYPKQFGKIAAGIENKTASQCVLFYYREKKKIGFKEMVSNRGRKRKPAANKRKEKVVQQPSPSGQPGKKHKGSALIEDIGQANRKMAKNKEVRELHDLQNNWADFDTKRRVRGSATSLQSGTPNFDESNSNVASPALSAVSTPASAAGERRKQRSKATNTRSSTAAASNIKALTEDAVIEGKKPKTEKAPPASAVVAPASAKTASKGGEAVTAVESPKVNPASTSKQSQISAPEPVEASVTAVGATPAVSTGGVARWTPAERETFIVAFKKYGRDFEAVANAVGTKTVEQCKNYRFNYKRRYGVSALDDTSNQEAGGLGDGGEDKEISSTGVEKNKAKKGKGPNSVVISTPNTPQSTTVNVNRDISTTPSGRRKAVKPPVQEAVKDDLPKEPSIQANSAEEPEAVADKKRKKRAVSKSDAGSTPTEPMPTPSGTSFRARYSRDPSEASSPSIPAVSQVEDQFPSQANVDGSARRTNFSSYWSRQERIDFTRLLSLHGKNWDKISNALKTKTLTQVRNYYEKLAVDGIIGIDRPGSSPPPYKENEETSVEDKGVQQTDEDGHTDQDIGEQDDEQGPAAYTPSEGTGPKTGYFMPQYHEDDKVASNQEESLRAATPPRRITNIGNLLNNDDEDVSVAVEDWFGNNEEGSNTQSPVHPYEADGLPVRMQDSTQSQRYANDRSRMGDEDVETEDEYEPVHSAHGIYGSSATGVQTTSHRHVSDTGVSSVRYSSNTPTPSYYNQAHHHPHSSQLPPGHTMSGALGSPQVSVNARPCRIRVPTSACPRVMDMRSLRRMFSMDMLSPMVRTTRVR</sequence>
<feature type="compositionally biased region" description="Basic and acidic residues" evidence="1">
    <location>
        <begin position="466"/>
        <end position="482"/>
    </location>
</feature>